<protein>
    <submittedName>
        <fullName evidence="1">Ester cyclase</fullName>
    </submittedName>
</protein>
<evidence type="ECO:0000313" key="1">
    <source>
        <dbReference type="EMBL" id="RAS75542.1"/>
    </source>
</evidence>
<proteinExistence type="predicted"/>
<sequence>MSAETNKELVRRFFETIEEENYEALTEFCHPDFVFYPQLDTPFPGVKGLIESEKKNFDAFPGFKMPIKSILAEEDQVAVYFIFEGKHTGIPFAGVSATGKNAKFSLMILLRIKDGKIIEQRSHVDMRDIIHQLGGNA</sequence>
<dbReference type="SUPFAM" id="SSF54427">
    <property type="entry name" value="NTF2-like"/>
    <property type="match status" value="1"/>
</dbReference>
<dbReference type="InterPro" id="IPR009959">
    <property type="entry name" value="Cyclase_SnoaL-like"/>
</dbReference>
<dbReference type="Gene3D" id="3.10.450.50">
    <property type="match status" value="1"/>
</dbReference>
<dbReference type="PANTHER" id="PTHR38436:SF1">
    <property type="entry name" value="ESTER CYCLASE"/>
    <property type="match status" value="1"/>
</dbReference>
<dbReference type="InterPro" id="IPR032710">
    <property type="entry name" value="NTF2-like_dom_sf"/>
</dbReference>
<name>A0AAX1Q892_9BACI</name>
<dbReference type="AlphaFoldDB" id="A0AAX1Q892"/>
<comment type="caution">
    <text evidence="1">The sequence shown here is derived from an EMBL/GenBank/DDBJ whole genome shotgun (WGS) entry which is preliminary data.</text>
</comment>
<evidence type="ECO:0000313" key="2">
    <source>
        <dbReference type="Proteomes" id="UP000250174"/>
    </source>
</evidence>
<accession>A0AAX1Q892</accession>
<dbReference type="Pfam" id="PF07366">
    <property type="entry name" value="SnoaL"/>
    <property type="match status" value="1"/>
</dbReference>
<dbReference type="RefSeq" id="WP_111922763.1">
    <property type="nucleotide sequence ID" value="NZ_LVYK01000035.1"/>
</dbReference>
<dbReference type="PANTHER" id="PTHR38436">
    <property type="entry name" value="POLYKETIDE CYCLASE SNOAL-LIKE DOMAIN"/>
    <property type="match status" value="1"/>
</dbReference>
<organism evidence="1 2">
    <name type="scientific">Priestia endophytica</name>
    <dbReference type="NCBI Taxonomy" id="135735"/>
    <lineage>
        <taxon>Bacteria</taxon>
        <taxon>Bacillati</taxon>
        <taxon>Bacillota</taxon>
        <taxon>Bacilli</taxon>
        <taxon>Bacillales</taxon>
        <taxon>Bacillaceae</taxon>
        <taxon>Priestia</taxon>
    </lineage>
</organism>
<dbReference type="Proteomes" id="UP000250174">
    <property type="component" value="Unassembled WGS sequence"/>
</dbReference>
<dbReference type="EMBL" id="LVYK01000035">
    <property type="protein sequence ID" value="RAS75542.1"/>
    <property type="molecule type" value="Genomic_DNA"/>
</dbReference>
<dbReference type="GO" id="GO:0030638">
    <property type="term" value="P:polyketide metabolic process"/>
    <property type="evidence" value="ECO:0007669"/>
    <property type="project" value="InterPro"/>
</dbReference>
<gene>
    <name evidence="1" type="ORF">A3864_15800</name>
</gene>
<reference evidence="1 2" key="1">
    <citation type="submission" date="2016-03" db="EMBL/GenBank/DDBJ databases">
        <title>Comparison of Bacillus endophyticus and B. anthracis characteristics using whole genome sequence analysis and microbiological techniques.</title>
        <authorList>
            <person name="Lekota K.E."/>
            <person name="Mafofo J."/>
            <person name="Rees J."/>
            <person name="Muchadeyi F.C."/>
            <person name="Madoroba E."/>
            <person name="Van Heerden H."/>
        </authorList>
    </citation>
    <scope>NUCLEOTIDE SEQUENCE [LARGE SCALE GENOMIC DNA]</scope>
    <source>
        <strain evidence="1 2">3631_10C</strain>
    </source>
</reference>